<reference evidence="3 4" key="1">
    <citation type="submission" date="2020-07" db="EMBL/GenBank/DDBJ databases">
        <title>Description of Limosilactobacillus balticus sp. nov., Limosilactobacillus agrestis sp. nov., Limosilactobacillus albertensis sp. nov., Limosilactobacillus rudii sp. nov., Limosilactobacillus fastidiosus sp. nov., five novel Limosilactobacillus species isolated from the vertebrate gastrointestinal tract, and proposal of 6 subspecies of Limosilactobacillus reuteri adapted to the gastrointestinal tract of specific vertebrate hosts.</title>
        <authorList>
            <person name="Li F."/>
            <person name="Cheng C."/>
            <person name="Zheng J."/>
            <person name="Quevedo R.M."/>
            <person name="Li J."/>
            <person name="Roos S."/>
            <person name="Gaenzle M.G."/>
            <person name="Walter J."/>
        </authorList>
    </citation>
    <scope>NUCLEOTIDE SEQUENCE [LARGE SCALE GENOMIC DNA]</scope>
    <source>
        <strain evidence="3 4">WF-MA3-C</strain>
    </source>
</reference>
<evidence type="ECO:0000313" key="3">
    <source>
        <dbReference type="EMBL" id="MBB1086236.1"/>
    </source>
</evidence>
<name>A0A7W3YCL0_9LACO</name>
<feature type="region of interest" description="Disordered" evidence="1">
    <location>
        <begin position="19"/>
        <end position="107"/>
    </location>
</feature>
<protein>
    <recommendedName>
        <fullName evidence="5">Lipoprotein</fullName>
    </recommendedName>
</protein>
<feature type="compositionally biased region" description="Polar residues" evidence="1">
    <location>
        <begin position="48"/>
        <end position="59"/>
    </location>
</feature>
<dbReference type="PROSITE" id="PS51257">
    <property type="entry name" value="PROKAR_LIPOPROTEIN"/>
    <property type="match status" value="1"/>
</dbReference>
<gene>
    <name evidence="3" type="ORF">H5R63_05495</name>
</gene>
<feature type="chain" id="PRO_5039608056" description="Lipoprotein" evidence="2">
    <location>
        <begin position="19"/>
        <end position="168"/>
    </location>
</feature>
<comment type="caution">
    <text evidence="3">The sequence shown here is derived from an EMBL/GenBank/DDBJ whole genome shotgun (WGS) entry which is preliminary data.</text>
</comment>
<sequence length="168" mass="17028">MKKLMATVAAGALMITLAGCGNSSSSTKDNSSNDASSSKVVKSAKTSGKTAAISTNQSKKASEKSVFSSAVTSSSSSNVTSSSKSTTATSTSEQSTREQMTAQDAKNIVKEHIGNQLNNAGISGKPATGLPSIDEVDGYTVVQNGINDWTVSGNGHSFHVTATSVTGK</sequence>
<evidence type="ECO:0008006" key="5">
    <source>
        <dbReference type="Google" id="ProtNLM"/>
    </source>
</evidence>
<feature type="compositionally biased region" description="Low complexity" evidence="1">
    <location>
        <begin position="64"/>
        <end position="94"/>
    </location>
</feature>
<keyword evidence="2" id="KW-0732">Signal</keyword>
<organism evidence="3 4">
    <name type="scientific">Limosilactobacillus fastidiosus</name>
    <dbReference type="NCBI Taxonomy" id="2759855"/>
    <lineage>
        <taxon>Bacteria</taxon>
        <taxon>Bacillati</taxon>
        <taxon>Bacillota</taxon>
        <taxon>Bacilli</taxon>
        <taxon>Lactobacillales</taxon>
        <taxon>Lactobacillaceae</taxon>
        <taxon>Limosilactobacillus</taxon>
    </lineage>
</organism>
<accession>A0A7W3YCL0</accession>
<dbReference type="RefSeq" id="WP_182581118.1">
    <property type="nucleotide sequence ID" value="NZ_JACIUY010000055.1"/>
</dbReference>
<dbReference type="AlphaFoldDB" id="A0A7W3YCL0"/>
<evidence type="ECO:0000256" key="2">
    <source>
        <dbReference type="SAM" id="SignalP"/>
    </source>
</evidence>
<feature type="signal peptide" evidence="2">
    <location>
        <begin position="1"/>
        <end position="18"/>
    </location>
</feature>
<evidence type="ECO:0000313" key="4">
    <source>
        <dbReference type="Proteomes" id="UP000518255"/>
    </source>
</evidence>
<dbReference type="Proteomes" id="UP000518255">
    <property type="component" value="Unassembled WGS sequence"/>
</dbReference>
<dbReference type="EMBL" id="JACIUY010000055">
    <property type="protein sequence ID" value="MBB1086236.1"/>
    <property type="molecule type" value="Genomic_DNA"/>
</dbReference>
<proteinExistence type="predicted"/>
<feature type="compositionally biased region" description="Low complexity" evidence="1">
    <location>
        <begin position="23"/>
        <end position="47"/>
    </location>
</feature>
<evidence type="ECO:0000256" key="1">
    <source>
        <dbReference type="SAM" id="MobiDB-lite"/>
    </source>
</evidence>